<dbReference type="AlphaFoldDB" id="A0AAV5EJW6"/>
<reference evidence="2" key="1">
    <citation type="journal article" date="2018" name="DNA Res.">
        <title>Multiple hybrid de novo genome assembly of finger millet, an orphan allotetraploid crop.</title>
        <authorList>
            <person name="Hatakeyama M."/>
            <person name="Aluri S."/>
            <person name="Balachadran M.T."/>
            <person name="Sivarajan S.R."/>
            <person name="Patrignani A."/>
            <person name="Gruter S."/>
            <person name="Poveda L."/>
            <person name="Shimizu-Inatsugi R."/>
            <person name="Baeten J."/>
            <person name="Francoijs K.J."/>
            <person name="Nataraja K.N."/>
            <person name="Reddy Y.A.N."/>
            <person name="Phadnis S."/>
            <person name="Ravikumar R.L."/>
            <person name="Schlapbach R."/>
            <person name="Sreeman S.M."/>
            <person name="Shimizu K.K."/>
        </authorList>
    </citation>
    <scope>NUCLEOTIDE SEQUENCE</scope>
</reference>
<feature type="region of interest" description="Disordered" evidence="1">
    <location>
        <begin position="70"/>
        <end position="98"/>
    </location>
</feature>
<gene>
    <name evidence="2" type="primary">gb10034</name>
    <name evidence="2" type="ORF">PR202_gb10034</name>
</gene>
<sequence length="238" mass="25173">MAAPSPSPASSPTESPEALALPIQRTSGGPARRVVRASAPGARGGWATALVARAGAMAADWRPDLERAWESRAAEQRPRGGGPRHLRGARRQRRARRRWWPAAQDLRRGITSCAMSPSAEGGPKGGTRAPAGGAAERSSLVELSSSVPRGSCGASRERRAPGRARQAMRNPADGGGPELRWGRRRAGAELATGWSERKRSSVFFLTDGSYNEIGAYMQVCTGVGSKIKLPNFANGLAK</sequence>
<name>A0AAV5EJW6_ELECO</name>
<keyword evidence="3" id="KW-1185">Reference proteome</keyword>
<feature type="region of interest" description="Disordered" evidence="1">
    <location>
        <begin position="112"/>
        <end position="180"/>
    </location>
</feature>
<evidence type="ECO:0000313" key="3">
    <source>
        <dbReference type="Proteomes" id="UP001054889"/>
    </source>
</evidence>
<feature type="compositionally biased region" description="Low complexity" evidence="1">
    <location>
        <begin position="134"/>
        <end position="149"/>
    </location>
</feature>
<feature type="region of interest" description="Disordered" evidence="1">
    <location>
        <begin position="1"/>
        <end position="35"/>
    </location>
</feature>
<evidence type="ECO:0000256" key="1">
    <source>
        <dbReference type="SAM" id="MobiDB-lite"/>
    </source>
</evidence>
<accession>A0AAV5EJW6</accession>
<feature type="compositionally biased region" description="Basic residues" evidence="1">
    <location>
        <begin position="82"/>
        <end position="98"/>
    </location>
</feature>
<evidence type="ECO:0000313" key="2">
    <source>
        <dbReference type="EMBL" id="GJN22471.1"/>
    </source>
</evidence>
<protein>
    <submittedName>
        <fullName evidence="2">Uncharacterized protein</fullName>
    </submittedName>
</protein>
<dbReference type="Proteomes" id="UP001054889">
    <property type="component" value="Unassembled WGS sequence"/>
</dbReference>
<proteinExistence type="predicted"/>
<comment type="caution">
    <text evidence="2">The sequence shown here is derived from an EMBL/GenBank/DDBJ whole genome shotgun (WGS) entry which is preliminary data.</text>
</comment>
<organism evidence="2 3">
    <name type="scientific">Eleusine coracana subsp. coracana</name>
    <dbReference type="NCBI Taxonomy" id="191504"/>
    <lineage>
        <taxon>Eukaryota</taxon>
        <taxon>Viridiplantae</taxon>
        <taxon>Streptophyta</taxon>
        <taxon>Embryophyta</taxon>
        <taxon>Tracheophyta</taxon>
        <taxon>Spermatophyta</taxon>
        <taxon>Magnoliopsida</taxon>
        <taxon>Liliopsida</taxon>
        <taxon>Poales</taxon>
        <taxon>Poaceae</taxon>
        <taxon>PACMAD clade</taxon>
        <taxon>Chloridoideae</taxon>
        <taxon>Cynodonteae</taxon>
        <taxon>Eleusininae</taxon>
        <taxon>Eleusine</taxon>
    </lineage>
</organism>
<dbReference type="EMBL" id="BQKI01000075">
    <property type="protein sequence ID" value="GJN22471.1"/>
    <property type="molecule type" value="Genomic_DNA"/>
</dbReference>
<reference evidence="2" key="2">
    <citation type="submission" date="2021-12" db="EMBL/GenBank/DDBJ databases">
        <title>Resequencing data analysis of finger millet.</title>
        <authorList>
            <person name="Hatakeyama M."/>
            <person name="Aluri S."/>
            <person name="Balachadran M.T."/>
            <person name="Sivarajan S.R."/>
            <person name="Poveda L."/>
            <person name="Shimizu-Inatsugi R."/>
            <person name="Schlapbach R."/>
            <person name="Sreeman S.M."/>
            <person name="Shimizu K.K."/>
        </authorList>
    </citation>
    <scope>NUCLEOTIDE SEQUENCE</scope>
</reference>
<feature type="compositionally biased region" description="Low complexity" evidence="1">
    <location>
        <begin position="10"/>
        <end position="20"/>
    </location>
</feature>